<gene>
    <name evidence="1" type="ORF">XELAEV_18008342mg</name>
</gene>
<sequence length="69" mass="7694">MGHLVAVMSFSQQSMATTVYSGKSNMAPTNPVELFCILLTGVAKGQHWRHWRGDRVEFLEGFCSPLIHS</sequence>
<name>A0A974E338_XENLA</name>
<dbReference type="EMBL" id="CM004466">
    <property type="protein sequence ID" value="OCU02579.1"/>
    <property type="molecule type" value="Genomic_DNA"/>
</dbReference>
<evidence type="ECO:0000313" key="2">
    <source>
        <dbReference type="Proteomes" id="UP000694892"/>
    </source>
</evidence>
<reference evidence="2" key="1">
    <citation type="journal article" date="2016" name="Nature">
        <title>Genome evolution in the allotetraploid frog Xenopus laevis.</title>
        <authorList>
            <person name="Session A.M."/>
            <person name="Uno Y."/>
            <person name="Kwon T."/>
            <person name="Chapman J.A."/>
            <person name="Toyoda A."/>
            <person name="Takahashi S."/>
            <person name="Fukui A."/>
            <person name="Hikosaka A."/>
            <person name="Suzuki A."/>
            <person name="Kondo M."/>
            <person name="van Heeringen S.J."/>
            <person name="Quigley I."/>
            <person name="Heinz S."/>
            <person name="Ogino H."/>
            <person name="Ochi H."/>
            <person name="Hellsten U."/>
            <person name="Lyons J.B."/>
            <person name="Simakov O."/>
            <person name="Putnam N."/>
            <person name="Stites J."/>
            <person name="Kuroki Y."/>
            <person name="Tanaka T."/>
            <person name="Michiue T."/>
            <person name="Watanabe M."/>
            <person name="Bogdanovic O."/>
            <person name="Lister R."/>
            <person name="Georgiou G."/>
            <person name="Paranjpe S.S."/>
            <person name="van Kruijsbergen I."/>
            <person name="Shu S."/>
            <person name="Carlson J."/>
            <person name="Kinoshita T."/>
            <person name="Ohta Y."/>
            <person name="Mawaribuchi S."/>
            <person name="Jenkins J."/>
            <person name="Grimwood J."/>
            <person name="Schmutz J."/>
            <person name="Mitros T."/>
            <person name="Mozaffari S.V."/>
            <person name="Suzuki Y."/>
            <person name="Haramoto Y."/>
            <person name="Yamamoto T.S."/>
            <person name="Takagi C."/>
            <person name="Heald R."/>
            <person name="Miller K."/>
            <person name="Haudenschild C."/>
            <person name="Kitzman J."/>
            <person name="Nakayama T."/>
            <person name="Izutsu Y."/>
            <person name="Robert J."/>
            <person name="Fortriede J."/>
            <person name="Burns K."/>
            <person name="Lotay V."/>
            <person name="Karimi K."/>
            <person name="Yasuoka Y."/>
            <person name="Dichmann D.S."/>
            <person name="Flajnik M.F."/>
            <person name="Houston D.W."/>
            <person name="Shendure J."/>
            <person name="DuPasquier L."/>
            <person name="Vize P.D."/>
            <person name="Zorn A.M."/>
            <person name="Ito M."/>
            <person name="Marcotte E.M."/>
            <person name="Wallingford J.B."/>
            <person name="Ito Y."/>
            <person name="Asashima M."/>
            <person name="Ueno N."/>
            <person name="Matsuda Y."/>
            <person name="Veenstra G.J."/>
            <person name="Fujiyama A."/>
            <person name="Harland R.M."/>
            <person name="Taira M."/>
            <person name="Rokhsar D.S."/>
        </authorList>
    </citation>
    <scope>NUCLEOTIDE SEQUENCE [LARGE SCALE GENOMIC DNA]</scope>
    <source>
        <strain evidence="2">J</strain>
    </source>
</reference>
<dbReference type="AlphaFoldDB" id="A0A974E338"/>
<accession>A0A974E338</accession>
<evidence type="ECO:0000313" key="1">
    <source>
        <dbReference type="EMBL" id="OCU02579.1"/>
    </source>
</evidence>
<dbReference type="Proteomes" id="UP000694892">
    <property type="component" value="Chromosome 1L"/>
</dbReference>
<proteinExistence type="predicted"/>
<protein>
    <submittedName>
        <fullName evidence="1">Uncharacterized protein</fullName>
    </submittedName>
</protein>
<organism evidence="1 2">
    <name type="scientific">Xenopus laevis</name>
    <name type="common">African clawed frog</name>
    <dbReference type="NCBI Taxonomy" id="8355"/>
    <lineage>
        <taxon>Eukaryota</taxon>
        <taxon>Metazoa</taxon>
        <taxon>Chordata</taxon>
        <taxon>Craniata</taxon>
        <taxon>Vertebrata</taxon>
        <taxon>Euteleostomi</taxon>
        <taxon>Amphibia</taxon>
        <taxon>Batrachia</taxon>
        <taxon>Anura</taxon>
        <taxon>Pipoidea</taxon>
        <taxon>Pipidae</taxon>
        <taxon>Xenopodinae</taxon>
        <taxon>Xenopus</taxon>
        <taxon>Xenopus</taxon>
    </lineage>
</organism>